<protein>
    <submittedName>
        <fullName evidence="2">CoA-transferase family III</fullName>
    </submittedName>
</protein>
<dbReference type="EMBL" id="JANVFO010000007">
    <property type="protein sequence ID" value="KAJ3735903.1"/>
    <property type="molecule type" value="Genomic_DNA"/>
</dbReference>
<evidence type="ECO:0000313" key="2">
    <source>
        <dbReference type="EMBL" id="KAJ3735903.1"/>
    </source>
</evidence>
<accession>A0AA38N4H8</accession>
<dbReference type="InterPro" id="IPR003673">
    <property type="entry name" value="CoA-Trfase_fam_III"/>
</dbReference>
<dbReference type="Pfam" id="PF02515">
    <property type="entry name" value="CoA_transf_3"/>
    <property type="match status" value="1"/>
</dbReference>
<dbReference type="GO" id="GO:0003824">
    <property type="term" value="F:catalytic activity"/>
    <property type="evidence" value="ECO:0007669"/>
    <property type="project" value="InterPro"/>
</dbReference>
<sequence length="517" mass="56445">MPCISDERLPAMKLWLSIGGGLPQESLQSLILSNEPDCAITSSFKIASAAQTTIGLAGLSAAHFHELRTGIKQTVSINARHAVLEFRSEAYYTLESQAPGALWDTIAGLYRTRDNKFVRLHTNFPHHRLGILSILGLPDSPETTRNQVQGALMQWDAIEFEEKAAESGLCAFALRTFDEWDRHPQGLALRNEPPVTVIKISDAPRREVSRPSSSYKHPLENIKVLDLSRVLAGPVAGRTLAAHGADVLLVTSPKLPALPTLDVDTSRGKRTTQLDLNLAEDKQKLQELIFDADVFLQAYRPGALENKGFGTLDVVKMKDNRNHGIICANLCAWGWEGPWKNRRGFDSLVQTATGFNAAESQAYAEFQGRLSSASGLEPKPFPVQALDHAAGYLMAYGINVALCKTITEGGSWEVRVSLAAVAQWLRSLGRVPPEVGFGQAAKPMPSVSFPPDDEVRKLSSEWAQSYHSSNGTRMTALKHAAILSQTPVKDGNEATAPIVLNCSSPEWIIPSPQTELM</sequence>
<dbReference type="PANTHER" id="PTHR48228:SF4">
    <property type="entry name" value="BLR3030 PROTEIN"/>
    <property type="match status" value="1"/>
</dbReference>
<evidence type="ECO:0000313" key="3">
    <source>
        <dbReference type="Proteomes" id="UP001176059"/>
    </source>
</evidence>
<reference evidence="2" key="2">
    <citation type="journal article" date="2023" name="Proc. Natl. Acad. Sci. U.S.A.">
        <title>A global phylogenomic analysis of the shiitake genus Lentinula.</title>
        <authorList>
            <person name="Sierra-Patev S."/>
            <person name="Min B."/>
            <person name="Naranjo-Ortiz M."/>
            <person name="Looney B."/>
            <person name="Konkel Z."/>
            <person name="Slot J.C."/>
            <person name="Sakamoto Y."/>
            <person name="Steenwyk J.L."/>
            <person name="Rokas A."/>
            <person name="Carro J."/>
            <person name="Camarero S."/>
            <person name="Ferreira P."/>
            <person name="Molpeceres G."/>
            <person name="Ruiz-Duenas F.J."/>
            <person name="Serrano A."/>
            <person name="Henrissat B."/>
            <person name="Drula E."/>
            <person name="Hughes K.W."/>
            <person name="Mata J.L."/>
            <person name="Ishikawa N.K."/>
            <person name="Vargas-Isla R."/>
            <person name="Ushijima S."/>
            <person name="Smith C.A."/>
            <person name="Donoghue J."/>
            <person name="Ahrendt S."/>
            <person name="Andreopoulos W."/>
            <person name="He G."/>
            <person name="LaButti K."/>
            <person name="Lipzen A."/>
            <person name="Ng V."/>
            <person name="Riley R."/>
            <person name="Sandor L."/>
            <person name="Barry K."/>
            <person name="Martinez A.T."/>
            <person name="Xiao Y."/>
            <person name="Gibbons J.G."/>
            <person name="Terashima K."/>
            <person name="Grigoriev I.V."/>
            <person name="Hibbett D."/>
        </authorList>
    </citation>
    <scope>NUCLEOTIDE SEQUENCE</scope>
    <source>
        <strain evidence="2">ET3784</strain>
    </source>
</reference>
<dbReference type="Gene3D" id="3.40.50.10540">
    <property type="entry name" value="Crotonobetainyl-coa:carnitine coa-transferase, domain 1"/>
    <property type="match status" value="1"/>
</dbReference>
<dbReference type="AlphaFoldDB" id="A0AA38N4H8"/>
<proteinExistence type="inferred from homology"/>
<comment type="similarity">
    <text evidence="1">Belongs to the CoA-transferase III family.</text>
</comment>
<dbReference type="PANTHER" id="PTHR48228">
    <property type="entry name" value="SUCCINYL-COA--D-CITRAMALATE COA-TRANSFERASE"/>
    <property type="match status" value="1"/>
</dbReference>
<dbReference type="InterPro" id="IPR023606">
    <property type="entry name" value="CoA-Trfase_III_dom_1_sf"/>
</dbReference>
<name>A0AA38N4H8_9AGAR</name>
<gene>
    <name evidence="2" type="ORF">DFJ43DRAFT_1221449</name>
</gene>
<dbReference type="Proteomes" id="UP001176059">
    <property type="component" value="Unassembled WGS sequence"/>
</dbReference>
<comment type="caution">
    <text evidence="2">The sequence shown here is derived from an EMBL/GenBank/DDBJ whole genome shotgun (WGS) entry which is preliminary data.</text>
</comment>
<keyword evidence="3" id="KW-1185">Reference proteome</keyword>
<evidence type="ECO:0000256" key="1">
    <source>
        <dbReference type="ARBA" id="ARBA00008383"/>
    </source>
</evidence>
<organism evidence="2 3">
    <name type="scientific">Lentinula guzmanii</name>
    <dbReference type="NCBI Taxonomy" id="2804957"/>
    <lineage>
        <taxon>Eukaryota</taxon>
        <taxon>Fungi</taxon>
        <taxon>Dikarya</taxon>
        <taxon>Basidiomycota</taxon>
        <taxon>Agaricomycotina</taxon>
        <taxon>Agaricomycetes</taxon>
        <taxon>Agaricomycetidae</taxon>
        <taxon>Agaricales</taxon>
        <taxon>Marasmiineae</taxon>
        <taxon>Omphalotaceae</taxon>
        <taxon>Lentinula</taxon>
    </lineage>
</organism>
<reference evidence="2" key="1">
    <citation type="submission" date="2022-08" db="EMBL/GenBank/DDBJ databases">
        <authorList>
            <consortium name="DOE Joint Genome Institute"/>
            <person name="Min B."/>
            <person name="Sierra-Patev S."/>
            <person name="Naranjo-Ortiz M."/>
            <person name="Looney B."/>
            <person name="Konkel Z."/>
            <person name="Slot J.C."/>
            <person name="Sakamoto Y."/>
            <person name="Steenwyk J.L."/>
            <person name="Rokas A."/>
            <person name="Carro J."/>
            <person name="Camarero S."/>
            <person name="Ferreira P."/>
            <person name="Molpeceres G."/>
            <person name="Ruiz-duenas F.J."/>
            <person name="Serrano A."/>
            <person name="Henrissat B."/>
            <person name="Drula E."/>
            <person name="Hughes K.W."/>
            <person name="Mata J.L."/>
            <person name="Ishikawa N.K."/>
            <person name="Vargas-Isla R."/>
            <person name="Ushijima S."/>
            <person name="Smith C.A."/>
            <person name="Ahrendt S."/>
            <person name="Andreopoulos W."/>
            <person name="He G."/>
            <person name="LaButti K."/>
            <person name="Lipzen A."/>
            <person name="Ng V."/>
            <person name="Riley R."/>
            <person name="Sandor L."/>
            <person name="Barry K."/>
            <person name="Martinez A.T."/>
            <person name="Xiao Y."/>
            <person name="Gibbons J.G."/>
            <person name="Terashima K."/>
            <person name="Hibbett D.S."/>
            <person name="Grigoriev I.V."/>
        </authorList>
    </citation>
    <scope>NUCLEOTIDE SEQUENCE</scope>
    <source>
        <strain evidence="2">ET3784</strain>
    </source>
</reference>
<dbReference type="InterPro" id="IPR050509">
    <property type="entry name" value="CoA-transferase_III"/>
</dbReference>
<dbReference type="SUPFAM" id="SSF89796">
    <property type="entry name" value="CoA-transferase family III (CaiB/BaiF)"/>
    <property type="match status" value="2"/>
</dbReference>